<organism evidence="3 4">
    <name type="scientific">Vitis vinifera</name>
    <name type="common">Grape</name>
    <dbReference type="NCBI Taxonomy" id="29760"/>
    <lineage>
        <taxon>Eukaryota</taxon>
        <taxon>Viridiplantae</taxon>
        <taxon>Streptophyta</taxon>
        <taxon>Embryophyta</taxon>
        <taxon>Tracheophyta</taxon>
        <taxon>Spermatophyta</taxon>
        <taxon>Magnoliopsida</taxon>
        <taxon>eudicotyledons</taxon>
        <taxon>Gunneridae</taxon>
        <taxon>Pentapetalae</taxon>
        <taxon>rosids</taxon>
        <taxon>Vitales</taxon>
        <taxon>Vitaceae</taxon>
        <taxon>Viteae</taxon>
        <taxon>Vitis</taxon>
    </lineage>
</organism>
<sequence>MPKLVARRLEKLQKDFLWGGANGENKAHLVKWEANGFGDLRVPRRNFGKKCLRLSMGKRSLGGGQGRQMGCLELEFGRKSEGVSLVLGKYGVQGADFPHSKIWVDKVPTKIAFFAWEATWGKVLTLDRLQRRGWQFPNRCFLCGCEEETINHILIHCTMAKGLWDIILALCGVQWVKENSGMQNISGIPQNSVGNSMGQGVPSNMFANSQRQSQGRPQVVPQQQQQQSQSSQQYIYQQQLQHHLLKTEVISNSSSSRLCYNQISSNRSQQSVMQTSSGMQSAPLSGLQQNQPSSVQQSSQSVLQQHPPAVLRQQQQPQQTPQQQQQQQQRLLSQQNNLPNLQQQQQQQQAPVDGSAEQPFEYSSANSWAIKVMFLHCSSSNKCLELNLVILVCRTNQHPVHIFATIQRFQFSNKRSRVVSNLLATQGQQSQQQPITAATDVTVSITVTQLQPQPNSLQRDMQQRLQTSGALLQTQNVIDQQKQLFQSQRALPEASSSMLL</sequence>
<dbReference type="Pfam" id="PF13966">
    <property type="entry name" value="zf-RVT"/>
    <property type="match status" value="1"/>
</dbReference>
<evidence type="ECO:0000313" key="3">
    <source>
        <dbReference type="EMBL" id="RVW36857.1"/>
    </source>
</evidence>
<proteinExistence type="predicted"/>
<evidence type="ECO:0000313" key="4">
    <source>
        <dbReference type="Proteomes" id="UP000288805"/>
    </source>
</evidence>
<accession>A0A438DN30</accession>
<evidence type="ECO:0000259" key="2">
    <source>
        <dbReference type="Pfam" id="PF13966"/>
    </source>
</evidence>
<protein>
    <recommendedName>
        <fullName evidence="2">Reverse transcriptase zinc-binding domain-containing protein</fullName>
    </recommendedName>
</protein>
<feature type="compositionally biased region" description="Low complexity" evidence="1">
    <location>
        <begin position="209"/>
        <end position="224"/>
    </location>
</feature>
<feature type="domain" description="Reverse transcriptase zinc-binding" evidence="2">
    <location>
        <begin position="97"/>
        <end position="164"/>
    </location>
</feature>
<feature type="region of interest" description="Disordered" evidence="1">
    <location>
        <begin position="269"/>
        <end position="331"/>
    </location>
</feature>
<dbReference type="AlphaFoldDB" id="A0A438DN30"/>
<dbReference type="InterPro" id="IPR026960">
    <property type="entry name" value="RVT-Znf"/>
</dbReference>
<dbReference type="EMBL" id="QGNW01001556">
    <property type="protein sequence ID" value="RVW36857.1"/>
    <property type="molecule type" value="Genomic_DNA"/>
</dbReference>
<feature type="compositionally biased region" description="Low complexity" evidence="1">
    <location>
        <begin position="313"/>
        <end position="331"/>
    </location>
</feature>
<gene>
    <name evidence="3" type="ORF">CK203_113738</name>
</gene>
<dbReference type="Proteomes" id="UP000288805">
    <property type="component" value="Unassembled WGS sequence"/>
</dbReference>
<feature type="region of interest" description="Disordered" evidence="1">
    <location>
        <begin position="186"/>
        <end position="224"/>
    </location>
</feature>
<feature type="compositionally biased region" description="Polar residues" evidence="1">
    <location>
        <begin position="186"/>
        <end position="208"/>
    </location>
</feature>
<name>A0A438DN30_VITVI</name>
<comment type="caution">
    <text evidence="3">The sequence shown here is derived from an EMBL/GenBank/DDBJ whole genome shotgun (WGS) entry which is preliminary data.</text>
</comment>
<evidence type="ECO:0000256" key="1">
    <source>
        <dbReference type="SAM" id="MobiDB-lite"/>
    </source>
</evidence>
<feature type="compositionally biased region" description="Low complexity" evidence="1">
    <location>
        <begin position="287"/>
        <end position="305"/>
    </location>
</feature>
<feature type="compositionally biased region" description="Polar residues" evidence="1">
    <location>
        <begin position="269"/>
        <end position="283"/>
    </location>
</feature>
<reference evidence="3 4" key="1">
    <citation type="journal article" date="2018" name="PLoS Genet.">
        <title>Population sequencing reveals clonal diversity and ancestral inbreeding in the grapevine cultivar Chardonnay.</title>
        <authorList>
            <person name="Roach M.J."/>
            <person name="Johnson D.L."/>
            <person name="Bohlmann J."/>
            <person name="van Vuuren H.J."/>
            <person name="Jones S.J."/>
            <person name="Pretorius I.S."/>
            <person name="Schmidt S.A."/>
            <person name="Borneman A.R."/>
        </authorList>
    </citation>
    <scope>NUCLEOTIDE SEQUENCE [LARGE SCALE GENOMIC DNA]</scope>
    <source>
        <strain evidence="4">cv. Chardonnay</strain>
        <tissue evidence="3">Leaf</tissue>
    </source>
</reference>